<feature type="domain" description="Glycosyltransferase 2-like" evidence="2">
    <location>
        <begin position="46"/>
        <end position="218"/>
    </location>
</feature>
<feature type="transmembrane region" description="Helical" evidence="1">
    <location>
        <begin position="279"/>
        <end position="304"/>
    </location>
</feature>
<dbReference type="AlphaFoldDB" id="A0A1D7QYD4"/>
<evidence type="ECO:0000313" key="3">
    <source>
        <dbReference type="EMBL" id="AOM84017.1"/>
    </source>
</evidence>
<dbReference type="STRING" id="632773.BBEV_2679"/>
<dbReference type="GO" id="GO:0004582">
    <property type="term" value="F:dolichyl-phosphate beta-D-mannosyltransferase activity"/>
    <property type="evidence" value="ECO:0007669"/>
    <property type="project" value="UniProtKB-EC"/>
</dbReference>
<dbReference type="Proteomes" id="UP000094463">
    <property type="component" value="Chromosome"/>
</dbReference>
<proteinExistence type="predicted"/>
<dbReference type="KEGG" id="bbev:BBEV_2679"/>
<evidence type="ECO:0000259" key="2">
    <source>
        <dbReference type="Pfam" id="PF00535"/>
    </source>
</evidence>
<dbReference type="EMBL" id="CP012502">
    <property type="protein sequence ID" value="AOM84017.1"/>
    <property type="molecule type" value="Genomic_DNA"/>
</dbReference>
<reference evidence="3 4" key="1">
    <citation type="submission" date="2015-08" db="EMBL/GenBank/DDBJ databases">
        <title>The complete genome sequence of Bacillus beveridgei MLTeJB.</title>
        <authorList>
            <person name="Hanson T.E."/>
            <person name="Mesa C."/>
            <person name="Basesman S.M."/>
            <person name="Oremland R.S."/>
        </authorList>
    </citation>
    <scope>NUCLEOTIDE SEQUENCE [LARGE SCALE GENOMIC DNA]</scope>
    <source>
        <strain evidence="3 4">MLTeJB</strain>
    </source>
</reference>
<dbReference type="PANTHER" id="PTHR43685:SF2">
    <property type="entry name" value="GLYCOSYLTRANSFERASE 2-LIKE DOMAIN-CONTAINING PROTEIN"/>
    <property type="match status" value="1"/>
</dbReference>
<keyword evidence="1" id="KW-0472">Membrane</keyword>
<feature type="transmembrane region" description="Helical" evidence="1">
    <location>
        <begin position="6"/>
        <end position="23"/>
    </location>
</feature>
<protein>
    <submittedName>
        <fullName evidence="3">Glycosyltransferase, cellulose synthase superfamily-like</fullName>
        <ecNumber evidence="3">2.4.1.83</ecNumber>
    </submittedName>
</protein>
<dbReference type="CDD" id="cd06423">
    <property type="entry name" value="CESA_like"/>
    <property type="match status" value="1"/>
</dbReference>
<keyword evidence="3" id="KW-0808">Transferase</keyword>
<dbReference type="OrthoDB" id="9800276at2"/>
<feature type="transmembrane region" description="Helical" evidence="1">
    <location>
        <begin position="171"/>
        <end position="187"/>
    </location>
</feature>
<evidence type="ECO:0000313" key="4">
    <source>
        <dbReference type="Proteomes" id="UP000094463"/>
    </source>
</evidence>
<dbReference type="EC" id="2.4.1.83" evidence="3"/>
<dbReference type="InterPro" id="IPR050834">
    <property type="entry name" value="Glycosyltransf_2"/>
</dbReference>
<feature type="transmembrane region" description="Helical" evidence="1">
    <location>
        <begin position="341"/>
        <end position="362"/>
    </location>
</feature>
<dbReference type="RefSeq" id="WP_069365937.1">
    <property type="nucleotide sequence ID" value="NZ_CP012502.1"/>
</dbReference>
<dbReference type="PANTHER" id="PTHR43685">
    <property type="entry name" value="GLYCOSYLTRANSFERASE"/>
    <property type="match status" value="1"/>
</dbReference>
<dbReference type="InterPro" id="IPR001173">
    <property type="entry name" value="Glyco_trans_2-like"/>
</dbReference>
<feature type="transmembrane region" description="Helical" evidence="1">
    <location>
        <begin position="311"/>
        <end position="329"/>
    </location>
</feature>
<keyword evidence="3" id="KW-0328">Glycosyltransferase</keyword>
<evidence type="ECO:0000256" key="1">
    <source>
        <dbReference type="SAM" id="Phobius"/>
    </source>
</evidence>
<dbReference type="Gene3D" id="3.90.550.10">
    <property type="entry name" value="Spore Coat Polysaccharide Biosynthesis Protein SpsA, Chain A"/>
    <property type="match status" value="1"/>
</dbReference>
<organism evidence="3 4">
    <name type="scientific">Salisediminibacterium beveridgei</name>
    <dbReference type="NCBI Taxonomy" id="632773"/>
    <lineage>
        <taxon>Bacteria</taxon>
        <taxon>Bacillati</taxon>
        <taxon>Bacillota</taxon>
        <taxon>Bacilli</taxon>
        <taxon>Bacillales</taxon>
        <taxon>Bacillaceae</taxon>
        <taxon>Salisediminibacterium</taxon>
    </lineage>
</organism>
<gene>
    <name evidence="3" type="primary">pgaC-2</name>
    <name evidence="3" type="ORF">BBEV_2679</name>
</gene>
<keyword evidence="4" id="KW-1185">Reference proteome</keyword>
<sequence length="384" mass="43381">MIYLAIVTLIIWAGILIDTLVGFRKFPKLEEYRNARSFDEDEPLVSVIIAARDEGSGVLDSIASQLKQSYRNIEWILVNDRSSDDTGSCFDQLAEQDPRVRAVHLTDLPAGWLGKNHALHRGVQKASGDYLVFADADVYFKPHTVSGAMAYMADTDAAHVTMTPEMTVKTFWTQAFVHFFLFGFSYYKRPWKANDDNSKHALGIGAFNLIRRDAYDTIGTHEAIRMRPDDDLMLGLKVKEAGLRQRVIEGTGGLAVEWYPSLKEAVKGLEKNTFAGLHYSWFMVLFALAGVFISQVFPFIALFITTGVTQGLYSAVIVILLVIYVRTAFHPWPKVLKTFLVFPFSAVLFMFTILRSVLLTVIRGGIVWRGTFYPLKELKKQQKE</sequence>
<keyword evidence="1" id="KW-0812">Transmembrane</keyword>
<dbReference type="Pfam" id="PF00535">
    <property type="entry name" value="Glycos_transf_2"/>
    <property type="match status" value="1"/>
</dbReference>
<keyword evidence="1" id="KW-1133">Transmembrane helix</keyword>
<accession>A0A1D7QYD4</accession>
<dbReference type="InterPro" id="IPR029044">
    <property type="entry name" value="Nucleotide-diphossugar_trans"/>
</dbReference>
<dbReference type="PATRIC" id="fig|632773.3.peg.2818"/>
<dbReference type="SUPFAM" id="SSF53448">
    <property type="entry name" value="Nucleotide-diphospho-sugar transferases"/>
    <property type="match status" value="1"/>
</dbReference>
<name>A0A1D7QYD4_9BACI</name>